<dbReference type="Gene3D" id="1.10.150.50">
    <property type="entry name" value="Transcription Factor, Ets-1"/>
    <property type="match status" value="1"/>
</dbReference>
<reference evidence="20" key="1">
    <citation type="submission" date="2021-04" db="EMBL/GenBank/DDBJ databases">
        <authorList>
            <consortium name="Wellcome Sanger Institute Data Sharing"/>
        </authorList>
    </citation>
    <scope>NUCLEOTIDE SEQUENCE [LARGE SCALE GENOMIC DNA]</scope>
</reference>
<evidence type="ECO:0000256" key="18">
    <source>
        <dbReference type="SAM" id="SignalP"/>
    </source>
</evidence>
<evidence type="ECO:0000256" key="16">
    <source>
        <dbReference type="SAM" id="MobiDB-lite"/>
    </source>
</evidence>
<keyword evidence="2" id="KW-0813">Transport</keyword>
<feature type="region of interest" description="Disordered" evidence="16">
    <location>
        <begin position="566"/>
        <end position="585"/>
    </location>
</feature>
<keyword evidence="8" id="KW-0256">Endoplasmic reticulum</keyword>
<evidence type="ECO:0000313" key="21">
    <source>
        <dbReference type="Proteomes" id="UP000472264"/>
    </source>
</evidence>
<proteinExistence type="predicted"/>
<dbReference type="GO" id="GO:0005246">
    <property type="term" value="F:calcium channel regulator activity"/>
    <property type="evidence" value="ECO:0007669"/>
    <property type="project" value="InterPro"/>
</dbReference>
<dbReference type="GO" id="GO:0005509">
    <property type="term" value="F:calcium ion binding"/>
    <property type="evidence" value="ECO:0007669"/>
    <property type="project" value="TreeGrafter"/>
</dbReference>
<feature type="signal peptide" evidence="18">
    <location>
        <begin position="1"/>
        <end position="21"/>
    </location>
</feature>
<dbReference type="InterPro" id="IPR057835">
    <property type="entry name" value="EF-hand_STIM1/2"/>
</dbReference>
<keyword evidence="6" id="KW-0479">Metal-binding</keyword>
<evidence type="ECO:0000256" key="14">
    <source>
        <dbReference type="ARBA" id="ARBA00023180"/>
    </source>
</evidence>
<dbReference type="FunFam" id="1.10.150.50:FF:000009">
    <property type="entry name" value="Stromal interaction molecule 1"/>
    <property type="match status" value="1"/>
</dbReference>
<dbReference type="CDD" id="cd11722">
    <property type="entry name" value="SOAR"/>
    <property type="match status" value="1"/>
</dbReference>
<dbReference type="FunFam" id="1.10.238.180:FF:000001">
    <property type="entry name" value="Stromal interaction molecule 1"/>
    <property type="match status" value="1"/>
</dbReference>
<reference evidence="20" key="3">
    <citation type="submission" date="2025-09" db="UniProtKB">
        <authorList>
            <consortium name="Ensembl"/>
        </authorList>
    </citation>
    <scope>IDENTIFICATION</scope>
</reference>
<evidence type="ECO:0000256" key="4">
    <source>
        <dbReference type="ARBA" id="ARBA00022568"/>
    </source>
</evidence>
<dbReference type="Gene3D" id="1.20.5.340">
    <property type="match status" value="1"/>
</dbReference>
<organism evidence="20 21">
    <name type="scientific">Echeneis naucrates</name>
    <name type="common">Live sharksucker</name>
    <dbReference type="NCBI Taxonomy" id="173247"/>
    <lineage>
        <taxon>Eukaryota</taxon>
        <taxon>Metazoa</taxon>
        <taxon>Chordata</taxon>
        <taxon>Craniata</taxon>
        <taxon>Vertebrata</taxon>
        <taxon>Euteleostomi</taxon>
        <taxon>Actinopterygii</taxon>
        <taxon>Neopterygii</taxon>
        <taxon>Teleostei</taxon>
        <taxon>Neoteleostei</taxon>
        <taxon>Acanthomorphata</taxon>
        <taxon>Carangaria</taxon>
        <taxon>Carangiformes</taxon>
        <taxon>Echeneidae</taxon>
        <taxon>Echeneis</taxon>
    </lineage>
</organism>
<dbReference type="GO" id="GO:0005886">
    <property type="term" value="C:plasma membrane"/>
    <property type="evidence" value="ECO:0007669"/>
    <property type="project" value="TreeGrafter"/>
</dbReference>
<feature type="transmembrane region" description="Helical" evidence="17">
    <location>
        <begin position="190"/>
        <end position="208"/>
    </location>
</feature>
<keyword evidence="21" id="KW-1185">Reference proteome</keyword>
<evidence type="ECO:0000256" key="7">
    <source>
        <dbReference type="ARBA" id="ARBA00022729"/>
    </source>
</evidence>
<keyword evidence="12" id="KW-0406">Ion transport</keyword>
<feature type="compositionally biased region" description="Low complexity" evidence="16">
    <location>
        <begin position="606"/>
        <end position="622"/>
    </location>
</feature>
<evidence type="ECO:0000256" key="1">
    <source>
        <dbReference type="ARBA" id="ARBA00004115"/>
    </source>
</evidence>
<keyword evidence="14" id="KW-0325">Glycoprotein</keyword>
<dbReference type="Gene3D" id="1.10.238.180">
    <property type="match status" value="1"/>
</dbReference>
<dbReference type="Pfam" id="PF16533">
    <property type="entry name" value="SOAR"/>
    <property type="match status" value="1"/>
</dbReference>
<protein>
    <submittedName>
        <fullName evidence="20">Stromal interaction molecule 1-like</fullName>
    </submittedName>
</protein>
<dbReference type="InterPro" id="IPR032393">
    <property type="entry name" value="SOAR_STIM1/2"/>
</dbReference>
<dbReference type="GO" id="GO:0051049">
    <property type="term" value="P:regulation of transport"/>
    <property type="evidence" value="ECO:0007669"/>
    <property type="project" value="UniProtKB-ARBA"/>
</dbReference>
<dbReference type="GO" id="GO:0006874">
    <property type="term" value="P:intracellular calcium ion homeostasis"/>
    <property type="evidence" value="ECO:0007669"/>
    <property type="project" value="TreeGrafter"/>
</dbReference>
<keyword evidence="5 17" id="KW-0812">Transmembrane</keyword>
<keyword evidence="10 17" id="KW-1133">Transmembrane helix</keyword>
<dbReference type="FunFam" id="1.10.287.3550:FF:000001">
    <property type="entry name" value="Stromal interaction molecule 1"/>
    <property type="match status" value="1"/>
</dbReference>
<feature type="domain" description="SAM" evidence="19">
    <location>
        <begin position="108"/>
        <end position="166"/>
    </location>
</feature>
<feature type="coiled-coil region" evidence="15">
    <location>
        <begin position="227"/>
        <end position="314"/>
    </location>
</feature>
<dbReference type="FunFam" id="1.20.5.340:FF:000011">
    <property type="entry name" value="Stromal interaction molecule 1"/>
    <property type="match status" value="1"/>
</dbReference>
<evidence type="ECO:0000256" key="2">
    <source>
        <dbReference type="ARBA" id="ARBA00022448"/>
    </source>
</evidence>
<evidence type="ECO:0000256" key="12">
    <source>
        <dbReference type="ARBA" id="ARBA00023065"/>
    </source>
</evidence>
<evidence type="ECO:0000256" key="13">
    <source>
        <dbReference type="ARBA" id="ARBA00023136"/>
    </source>
</evidence>
<evidence type="ECO:0000256" key="10">
    <source>
        <dbReference type="ARBA" id="ARBA00022989"/>
    </source>
</evidence>
<evidence type="ECO:0000256" key="3">
    <source>
        <dbReference type="ARBA" id="ARBA00022553"/>
    </source>
</evidence>
<feature type="compositionally biased region" description="Acidic residues" evidence="16">
    <location>
        <begin position="654"/>
        <end position="665"/>
    </location>
</feature>
<accession>A0A665VZU0</accession>
<reference evidence="20" key="2">
    <citation type="submission" date="2025-08" db="UniProtKB">
        <authorList>
            <consortium name="Ensembl"/>
        </authorList>
    </citation>
    <scope>IDENTIFICATION</scope>
</reference>
<dbReference type="Ensembl" id="ENSENLT00000038130.1">
    <property type="protein sequence ID" value="ENSENLP00000037136.1"/>
    <property type="gene ID" value="ENSENLG00000014999.1"/>
</dbReference>
<evidence type="ECO:0000256" key="15">
    <source>
        <dbReference type="SAM" id="Coils"/>
    </source>
</evidence>
<dbReference type="Gene3D" id="1.10.287.3550">
    <property type="match status" value="1"/>
</dbReference>
<evidence type="ECO:0000256" key="5">
    <source>
        <dbReference type="ARBA" id="ARBA00022692"/>
    </source>
</evidence>
<dbReference type="InterPro" id="IPR037608">
    <property type="entry name" value="STIM1/2"/>
</dbReference>
<dbReference type="GO" id="GO:0005789">
    <property type="term" value="C:endoplasmic reticulum membrane"/>
    <property type="evidence" value="ECO:0007669"/>
    <property type="project" value="UniProtKB-SubCell"/>
</dbReference>
<name>A0A665VZU0_ECHNA</name>
<feature type="region of interest" description="Disordered" evidence="16">
    <location>
        <begin position="600"/>
        <end position="683"/>
    </location>
</feature>
<evidence type="ECO:0000313" key="20">
    <source>
        <dbReference type="Ensembl" id="ENSENLP00000037136.1"/>
    </source>
</evidence>
<evidence type="ECO:0000256" key="6">
    <source>
        <dbReference type="ARBA" id="ARBA00022723"/>
    </source>
</evidence>
<feature type="chain" id="PRO_5025500223" evidence="18">
    <location>
        <begin position="22"/>
        <end position="683"/>
    </location>
</feature>
<feature type="compositionally biased region" description="Basic and acidic residues" evidence="16">
    <location>
        <begin position="573"/>
        <end position="584"/>
    </location>
</feature>
<dbReference type="PANTHER" id="PTHR15136">
    <property type="entry name" value="STROMAL INTERACTION MOLECULE HOMOLOG"/>
    <property type="match status" value="1"/>
</dbReference>
<dbReference type="AlphaFoldDB" id="A0A665VZU0"/>
<dbReference type="GO" id="GO:0002115">
    <property type="term" value="P:store-operated calcium entry"/>
    <property type="evidence" value="ECO:0007669"/>
    <property type="project" value="TreeGrafter"/>
</dbReference>
<evidence type="ECO:0000259" key="19">
    <source>
        <dbReference type="PROSITE" id="PS50105"/>
    </source>
</evidence>
<comment type="subcellular location">
    <subcellularLocation>
        <location evidence="1">Endoplasmic reticulum membrane</location>
        <topology evidence="1">Single-pass type I membrane protein</topology>
    </subcellularLocation>
</comment>
<dbReference type="PANTHER" id="PTHR15136:SF9">
    <property type="entry name" value="STROMAL INTERACTION MOLECULE 1"/>
    <property type="match status" value="1"/>
</dbReference>
<dbReference type="InterPro" id="IPR001660">
    <property type="entry name" value="SAM"/>
</dbReference>
<dbReference type="InterPro" id="IPR013761">
    <property type="entry name" value="SAM/pointed_sf"/>
</dbReference>
<keyword evidence="9" id="KW-0106">Calcium</keyword>
<evidence type="ECO:0000256" key="9">
    <source>
        <dbReference type="ARBA" id="ARBA00022837"/>
    </source>
</evidence>
<dbReference type="Proteomes" id="UP000472264">
    <property type="component" value="Chromosome 13"/>
</dbReference>
<keyword evidence="7 18" id="KW-0732">Signal</keyword>
<feature type="compositionally biased region" description="Basic residues" evidence="16">
    <location>
        <begin position="669"/>
        <end position="683"/>
    </location>
</feature>
<keyword evidence="4" id="KW-0109">Calcium transport</keyword>
<dbReference type="SUPFAM" id="SSF47769">
    <property type="entry name" value="SAM/Pointed domain"/>
    <property type="match status" value="1"/>
</dbReference>
<keyword evidence="3" id="KW-0597">Phosphoprotein</keyword>
<dbReference type="PROSITE" id="PS50105">
    <property type="entry name" value="SAM_DOMAIN"/>
    <property type="match status" value="1"/>
</dbReference>
<keyword evidence="13 17" id="KW-0472">Membrane</keyword>
<keyword evidence="11 15" id="KW-0175">Coiled coil</keyword>
<sequence length="683" mass="77537">MRCNETLLCLSKFWPIFFVACHYFCRIDEPLCKDENALLSFEAIRSIHKQMDDDANGNVDVVETDGFLREDLNYHDPKAKHNSFHGDDQFISVEDLWNAWKGSEVYNWTVDEVVEWLITYVELPQYVDGFRKMNFNGSVMPRLAVKNTTLTVSILKILDRSHVQKLQLKSLDTVLFGAPLMNRHNHLKDFMLVVSIVIGMGGCWFAYIQNRYSKDHMKKMMKDLEGLQRAEQSLHDLQQKLQIAQEERSTVEVEKVNLEQKLRDEINAAKQEAQRLRELREGTENELSRQKYAEEELEQVRMALKKAEKELESHSSWSPPETLQKWLQLTHEVEVQYYNIKKQNAERQLLVAKEGAEKIKKKRNTLFGTFHVAHSSSLDDVDHKILAAKQALGEVTAALRERLHRWQQIEILTGFSIVNNPGLPSLASALNLDPSFMGGRATPQHFIMSDDMDDLDEDIIPGTLQYVTRLSERRASDLWSISSDCQPLWKYPAPSMMSLRQRHIDPQLAMGSQRDLNRSDSDSSLSLSQVGDRLSAYSSKGHLIKPTSLMHGLSSRTEDAFSLHAHTHNGGNRIHEGGPAEHVPDSPIVMKRLYGMEKSPSLGEINSLSESSRSLSPNSTETDTPSPTGGQLGLVGPKGSTRIPQLSSKKSPLEEDSGSTGEDTDSTASRKKHTFKIFKKQKK</sequence>
<gene>
    <name evidence="20" type="primary">stim1a</name>
</gene>
<evidence type="ECO:0000256" key="11">
    <source>
        <dbReference type="ARBA" id="ARBA00023054"/>
    </source>
</evidence>
<evidence type="ECO:0000256" key="17">
    <source>
        <dbReference type="SAM" id="Phobius"/>
    </source>
</evidence>
<dbReference type="Pfam" id="PF25578">
    <property type="entry name" value="EF-hand_STIM1"/>
    <property type="match status" value="1"/>
</dbReference>
<evidence type="ECO:0000256" key="8">
    <source>
        <dbReference type="ARBA" id="ARBA00022824"/>
    </source>
</evidence>